<dbReference type="AlphaFoldDB" id="A0A9W6GE26"/>
<keyword evidence="5" id="KW-1185">Reference proteome</keyword>
<dbReference type="InterPro" id="IPR051203">
    <property type="entry name" value="Polysaccharide_Synthase-Rel"/>
</dbReference>
<feature type="transmembrane region" description="Helical" evidence="2">
    <location>
        <begin position="128"/>
        <end position="150"/>
    </location>
</feature>
<dbReference type="Proteomes" id="UP001144297">
    <property type="component" value="Unassembled WGS sequence"/>
</dbReference>
<sequence length="648" mass="75175">MIVTNLLGKIRNTMENFLTPTPFKRLCFFLIGDTLIITISFYFAFLFRFDFVFPNKYMEIFIIALPLFILVKIFMLWVFKVYQVPWRYFSIGDLLKLFYSLTTATIIFILAIFFIRNYQQFLILPQKLYIFSSFPISVVFIDWFISFILISSLRISKRLYYEIFKGIKDKKGLRTLIIGAGNTGEMILRDIKRQNFTQFFPVGFLDDDKRKIGTYIHNLKVYDSTDKLKEIIKKLGIEAIILAIPSLNHKKLTEIYMIAKNSGIRIIKIIPKFYQFEKPEISLKKLEDIKIEDILGRQEIKVNFQEIKNFIQDKIILITGAGGSIGSELVMQTAHFNPKEIILLDIDETELFNMEIRLNKTFPEIKNFRFVVADIKDHLKLEQIFKEFKPNIVFHAAAYKHVPMMEYNADEAVKVNILGTYNLAILSLKYNVTKFILISTDKAVRPKSVMGMTKRIAEYICKAFNENDKTEFISVRFGNVLGSRGSVLPLWMEQIQNGGPITVTHKDMRRYFMTIPEAVSLVLQASAIGKGGEILVLDMGEPVRIIEMAEKFISLHGLEPYKDIDIKFIGIRPGENLFEDILTAEEGVTATKHERVFIAKDSNNLSLDYIESFVKRLEEIIKNEKTGENMNIKQTLCEFINFCKRDIS</sequence>
<dbReference type="EMBL" id="BSDX01000001">
    <property type="protein sequence ID" value="GLI52420.1"/>
    <property type="molecule type" value="Genomic_DNA"/>
</dbReference>
<dbReference type="InterPro" id="IPR003869">
    <property type="entry name" value="Polysac_CapD-like"/>
</dbReference>
<dbReference type="InterPro" id="IPR029063">
    <property type="entry name" value="SAM-dependent_MTases_sf"/>
</dbReference>
<organism evidence="4 5">
    <name type="scientific">Thermodesulfovibrio yellowstonii</name>
    <dbReference type="NCBI Taxonomy" id="28262"/>
    <lineage>
        <taxon>Bacteria</taxon>
        <taxon>Pseudomonadati</taxon>
        <taxon>Nitrospirota</taxon>
        <taxon>Thermodesulfovibrionia</taxon>
        <taxon>Thermodesulfovibrionales</taxon>
        <taxon>Thermodesulfovibrionaceae</taxon>
        <taxon>Thermodesulfovibrio</taxon>
    </lineage>
</organism>
<comment type="caution">
    <text evidence="4">The sequence shown here is derived from an EMBL/GenBank/DDBJ whole genome shotgun (WGS) entry which is preliminary data.</text>
</comment>
<dbReference type="CDD" id="cd05237">
    <property type="entry name" value="UDP_invert_4-6DH_SDR_e"/>
    <property type="match status" value="1"/>
</dbReference>
<dbReference type="Gene3D" id="3.40.50.720">
    <property type="entry name" value="NAD(P)-binding Rossmann-like Domain"/>
    <property type="match status" value="2"/>
</dbReference>
<keyword evidence="2" id="KW-0812">Transmembrane</keyword>
<dbReference type="Pfam" id="PF02719">
    <property type="entry name" value="Polysacc_synt_2"/>
    <property type="match status" value="1"/>
</dbReference>
<dbReference type="PANTHER" id="PTHR43318:SF1">
    <property type="entry name" value="POLYSACCHARIDE BIOSYNTHESIS PROTEIN EPSC-RELATED"/>
    <property type="match status" value="1"/>
</dbReference>
<protein>
    <submittedName>
        <fullName evidence="4">Nucleoside-diphosphate sugar epimerase</fullName>
    </submittedName>
</protein>
<dbReference type="PANTHER" id="PTHR43318">
    <property type="entry name" value="UDP-N-ACETYLGLUCOSAMINE 4,6-DEHYDRATASE"/>
    <property type="match status" value="1"/>
</dbReference>
<evidence type="ECO:0000313" key="5">
    <source>
        <dbReference type="Proteomes" id="UP001144297"/>
    </source>
</evidence>
<evidence type="ECO:0000259" key="3">
    <source>
        <dbReference type="Pfam" id="PF02719"/>
    </source>
</evidence>
<feature type="domain" description="Polysaccharide biosynthesis protein CapD-like" evidence="3">
    <location>
        <begin position="316"/>
        <end position="600"/>
    </location>
</feature>
<dbReference type="Pfam" id="PF13727">
    <property type="entry name" value="CoA_binding_3"/>
    <property type="match status" value="1"/>
</dbReference>
<keyword evidence="2" id="KW-0472">Membrane</keyword>
<feature type="transmembrane region" description="Helical" evidence="2">
    <location>
        <begin position="23"/>
        <end position="45"/>
    </location>
</feature>
<gene>
    <name evidence="4" type="ORF">TISLANDTSLP1_01130</name>
</gene>
<feature type="transmembrane region" description="Helical" evidence="2">
    <location>
        <begin position="57"/>
        <end position="77"/>
    </location>
</feature>
<evidence type="ECO:0000256" key="1">
    <source>
        <dbReference type="ARBA" id="ARBA00007430"/>
    </source>
</evidence>
<reference evidence="4" key="1">
    <citation type="submission" date="2022-12" db="EMBL/GenBank/DDBJ databases">
        <title>Reference genome sequencing for broad-spectrum identification of bacterial and archaeal isolates by mass spectrometry.</title>
        <authorList>
            <person name="Sekiguchi Y."/>
            <person name="Tourlousse D.M."/>
        </authorList>
    </citation>
    <scope>NUCLEOTIDE SEQUENCE</scope>
    <source>
        <strain evidence="4">TSL-P1</strain>
    </source>
</reference>
<evidence type="ECO:0000256" key="2">
    <source>
        <dbReference type="SAM" id="Phobius"/>
    </source>
</evidence>
<accession>A0A9W6GE26</accession>
<keyword evidence="2" id="KW-1133">Transmembrane helix</keyword>
<name>A0A9W6GE26_9BACT</name>
<feature type="transmembrane region" description="Helical" evidence="2">
    <location>
        <begin position="97"/>
        <end position="116"/>
    </location>
</feature>
<dbReference type="SUPFAM" id="SSF53335">
    <property type="entry name" value="S-adenosyl-L-methionine-dependent methyltransferases"/>
    <property type="match status" value="1"/>
</dbReference>
<dbReference type="InterPro" id="IPR036291">
    <property type="entry name" value="NAD(P)-bd_dom_sf"/>
</dbReference>
<dbReference type="SUPFAM" id="SSF51735">
    <property type="entry name" value="NAD(P)-binding Rossmann-fold domains"/>
    <property type="match status" value="1"/>
</dbReference>
<evidence type="ECO:0000313" key="4">
    <source>
        <dbReference type="EMBL" id="GLI52420.1"/>
    </source>
</evidence>
<comment type="similarity">
    <text evidence="1">Belongs to the polysaccharide synthase family.</text>
</comment>
<proteinExistence type="inferred from homology"/>